<sequence length="324" mass="36520">MTSHMVHLNSGFDMPIMGYGLWNISQETCATQVYNAIKAGYRCLDGACGKELHYGNEREAGQGVARAIEHGIVRREDLFIVSKLWGTFHDPPHVRPSIDRQLSEWGLEYFDLYLIHFPVSLKYVDPSERYPPGWAAQNTNLVEVTNVPIGNTWYAMEALVKENLTRSIGVSNFNIQLLRELICRARIPPAVLQIEHHPYLTQERLVNYCHSQGVAITAYCSFGPQSSVAGKLKDSFSFSSLLEHPSIKGIGRAHGKTPSQVLLRWSTQRGISVIPKSGNLPHMQQNLDMDWSLTSEQIEIISSLDQGKRFNDPVEHGFDLPIFD</sequence>
<comment type="pathway">
    <text evidence="1">Carbohydrate metabolism; D-xylose degradation.</text>
</comment>
<name>A0A9W9F509_9EURO</name>
<keyword evidence="4" id="KW-0859">Xylose metabolism</keyword>
<feature type="domain" description="NADP-dependent oxidoreductase" evidence="13">
    <location>
        <begin position="18"/>
        <end position="305"/>
    </location>
</feature>
<accession>A0A9W9F509</accession>
<keyword evidence="6" id="KW-0520">NAD</keyword>
<dbReference type="Pfam" id="PF00248">
    <property type="entry name" value="Aldo_ket_red"/>
    <property type="match status" value="1"/>
</dbReference>
<comment type="catalytic activity">
    <reaction evidence="9">
        <text>xylitol + NAD(+) = D-xylose + NADH + H(+)</text>
        <dbReference type="Rhea" id="RHEA:27441"/>
        <dbReference type="ChEBI" id="CHEBI:15378"/>
        <dbReference type="ChEBI" id="CHEBI:17151"/>
        <dbReference type="ChEBI" id="CHEBI:53455"/>
        <dbReference type="ChEBI" id="CHEBI:57540"/>
        <dbReference type="ChEBI" id="CHEBI:57945"/>
        <dbReference type="EC" id="1.1.1.307"/>
    </reaction>
</comment>
<reference evidence="14" key="1">
    <citation type="submission" date="2022-11" db="EMBL/GenBank/DDBJ databases">
        <authorList>
            <person name="Petersen C."/>
        </authorList>
    </citation>
    <scope>NUCLEOTIDE SEQUENCE</scope>
    <source>
        <strain evidence="14">IBT 30069</strain>
    </source>
</reference>
<dbReference type="InterPro" id="IPR023210">
    <property type="entry name" value="NADP_OxRdtase_dom"/>
</dbReference>
<dbReference type="InterPro" id="IPR020471">
    <property type="entry name" value="AKR"/>
</dbReference>
<keyword evidence="4" id="KW-0119">Carbohydrate metabolism</keyword>
<evidence type="ECO:0000256" key="5">
    <source>
        <dbReference type="ARBA" id="ARBA00023002"/>
    </source>
</evidence>
<dbReference type="Proteomes" id="UP001149165">
    <property type="component" value="Unassembled WGS sequence"/>
</dbReference>
<evidence type="ECO:0000256" key="11">
    <source>
        <dbReference type="PIRSR" id="PIRSR000097-2"/>
    </source>
</evidence>
<evidence type="ECO:0000256" key="10">
    <source>
        <dbReference type="PIRSR" id="PIRSR000097-1"/>
    </source>
</evidence>
<proteinExistence type="inferred from homology"/>
<dbReference type="OrthoDB" id="416253at2759"/>
<evidence type="ECO:0000313" key="14">
    <source>
        <dbReference type="EMBL" id="KAJ5093596.1"/>
    </source>
</evidence>
<evidence type="ECO:0000256" key="3">
    <source>
        <dbReference type="ARBA" id="ARBA00012845"/>
    </source>
</evidence>
<organism evidence="14 15">
    <name type="scientific">Penicillium angulare</name>
    <dbReference type="NCBI Taxonomy" id="116970"/>
    <lineage>
        <taxon>Eukaryota</taxon>
        <taxon>Fungi</taxon>
        <taxon>Dikarya</taxon>
        <taxon>Ascomycota</taxon>
        <taxon>Pezizomycotina</taxon>
        <taxon>Eurotiomycetes</taxon>
        <taxon>Eurotiomycetidae</taxon>
        <taxon>Eurotiales</taxon>
        <taxon>Aspergillaceae</taxon>
        <taxon>Penicillium</taxon>
    </lineage>
</organism>
<evidence type="ECO:0000256" key="2">
    <source>
        <dbReference type="ARBA" id="ARBA00007905"/>
    </source>
</evidence>
<gene>
    <name evidence="14" type="ORF">N7456_009457</name>
</gene>
<dbReference type="InterPro" id="IPR018170">
    <property type="entry name" value="Aldo/ket_reductase_CS"/>
</dbReference>
<evidence type="ECO:0000256" key="12">
    <source>
        <dbReference type="PIRSR" id="PIRSR000097-3"/>
    </source>
</evidence>
<keyword evidence="15" id="KW-1185">Reference proteome</keyword>
<dbReference type="Gene3D" id="3.20.20.100">
    <property type="entry name" value="NADP-dependent oxidoreductase domain"/>
    <property type="match status" value="1"/>
</dbReference>
<dbReference type="PRINTS" id="PR00069">
    <property type="entry name" value="ALDKETRDTASE"/>
</dbReference>
<evidence type="ECO:0000256" key="6">
    <source>
        <dbReference type="ARBA" id="ARBA00023027"/>
    </source>
</evidence>
<evidence type="ECO:0000259" key="13">
    <source>
        <dbReference type="Pfam" id="PF00248"/>
    </source>
</evidence>
<protein>
    <recommendedName>
        <fullName evidence="3">D-xylose reductase [NAD(P)H]</fullName>
        <ecNumber evidence="3">1.1.1.307</ecNumber>
    </recommendedName>
</protein>
<dbReference type="EC" id="1.1.1.307" evidence="3"/>
<evidence type="ECO:0000256" key="9">
    <source>
        <dbReference type="ARBA" id="ARBA00049485"/>
    </source>
</evidence>
<reference evidence="14" key="2">
    <citation type="journal article" date="2023" name="IMA Fungus">
        <title>Comparative genomic study of the Penicillium genus elucidates a diverse pangenome and 15 lateral gene transfer events.</title>
        <authorList>
            <person name="Petersen C."/>
            <person name="Sorensen T."/>
            <person name="Nielsen M.R."/>
            <person name="Sondergaard T.E."/>
            <person name="Sorensen J.L."/>
            <person name="Fitzpatrick D.A."/>
            <person name="Frisvad J.C."/>
            <person name="Nielsen K.L."/>
        </authorList>
    </citation>
    <scope>NUCLEOTIDE SEQUENCE</scope>
    <source>
        <strain evidence="14">IBT 30069</strain>
    </source>
</reference>
<evidence type="ECO:0000256" key="7">
    <source>
        <dbReference type="ARBA" id="ARBA00025065"/>
    </source>
</evidence>
<dbReference type="GO" id="GO:0016491">
    <property type="term" value="F:oxidoreductase activity"/>
    <property type="evidence" value="ECO:0007669"/>
    <property type="project" value="UniProtKB-KW"/>
</dbReference>
<dbReference type="PIRSF" id="PIRSF000097">
    <property type="entry name" value="AKR"/>
    <property type="match status" value="1"/>
</dbReference>
<evidence type="ECO:0000256" key="1">
    <source>
        <dbReference type="ARBA" id="ARBA00004722"/>
    </source>
</evidence>
<comment type="similarity">
    <text evidence="2">Belongs to the aldo/keto reductase family.</text>
</comment>
<dbReference type="PROSITE" id="PS00062">
    <property type="entry name" value="ALDOKETO_REDUCTASE_2"/>
    <property type="match status" value="1"/>
</dbReference>
<dbReference type="SUPFAM" id="SSF51430">
    <property type="entry name" value="NAD(P)-linked oxidoreductase"/>
    <property type="match status" value="1"/>
</dbReference>
<dbReference type="PANTHER" id="PTHR11732">
    <property type="entry name" value="ALDO/KETO REDUCTASE"/>
    <property type="match status" value="1"/>
</dbReference>
<evidence type="ECO:0000313" key="15">
    <source>
        <dbReference type="Proteomes" id="UP001149165"/>
    </source>
</evidence>
<evidence type="ECO:0000256" key="4">
    <source>
        <dbReference type="ARBA" id="ARBA00022629"/>
    </source>
</evidence>
<dbReference type="FunFam" id="3.20.20.100:FF:000007">
    <property type="entry name" value="NAD(P)H-dependent D-xylose reductase xyl1"/>
    <property type="match status" value="1"/>
</dbReference>
<feature type="site" description="Lowers pKa of active site Tyr" evidence="12">
    <location>
        <position position="83"/>
    </location>
</feature>
<keyword evidence="5" id="KW-0560">Oxidoreductase</keyword>
<dbReference type="EMBL" id="JAPQKH010000006">
    <property type="protein sequence ID" value="KAJ5093596.1"/>
    <property type="molecule type" value="Genomic_DNA"/>
</dbReference>
<feature type="binding site" evidence="11">
    <location>
        <position position="116"/>
    </location>
    <ligand>
        <name>substrate</name>
    </ligand>
</feature>
<dbReference type="GO" id="GO:0042732">
    <property type="term" value="P:D-xylose metabolic process"/>
    <property type="evidence" value="ECO:0007669"/>
    <property type="project" value="UniProtKB-KW"/>
</dbReference>
<feature type="active site" description="Proton donor" evidence="10">
    <location>
        <position position="54"/>
    </location>
</feature>
<dbReference type="AlphaFoldDB" id="A0A9W9F509"/>
<dbReference type="InterPro" id="IPR036812">
    <property type="entry name" value="NAD(P)_OxRdtase_dom_sf"/>
</dbReference>
<comment type="catalytic activity">
    <reaction evidence="8">
        <text>xylitol + NADP(+) = D-xylose + NADPH + H(+)</text>
        <dbReference type="Rhea" id="RHEA:27445"/>
        <dbReference type="ChEBI" id="CHEBI:15378"/>
        <dbReference type="ChEBI" id="CHEBI:17151"/>
        <dbReference type="ChEBI" id="CHEBI:53455"/>
        <dbReference type="ChEBI" id="CHEBI:57783"/>
        <dbReference type="ChEBI" id="CHEBI:58349"/>
        <dbReference type="EC" id="1.1.1.307"/>
    </reaction>
</comment>
<evidence type="ECO:0000256" key="8">
    <source>
        <dbReference type="ARBA" id="ARBA00047534"/>
    </source>
</evidence>
<comment type="function">
    <text evidence="7">Catalyzes the initial reaction in the xylose utilization pathway by reducing D-xylose into xylitol. Xylose is a major component of hemicelluloses such as xylan. Most fungi utilize D-xylose via three enzymatic reactions, xylose reductase (XR), xylitol dehydrogenase (XDH), and xylulokinase, to form xylulose 5-phosphate, which enters pentose phosphate pathway.</text>
</comment>
<comment type="caution">
    <text evidence="14">The sequence shown here is derived from an EMBL/GenBank/DDBJ whole genome shotgun (WGS) entry which is preliminary data.</text>
</comment>